<evidence type="ECO:0000256" key="1">
    <source>
        <dbReference type="ARBA" id="ARBA00022448"/>
    </source>
</evidence>
<dbReference type="Pfam" id="PF00359">
    <property type="entry name" value="PTS_EIIA_2"/>
    <property type="match status" value="1"/>
</dbReference>
<dbReference type="GO" id="GO:0016020">
    <property type="term" value="C:membrane"/>
    <property type="evidence" value="ECO:0007669"/>
    <property type="project" value="InterPro"/>
</dbReference>
<evidence type="ECO:0000256" key="2">
    <source>
        <dbReference type="ARBA" id="ARBA00022553"/>
    </source>
</evidence>
<dbReference type="PANTHER" id="PTHR47738">
    <property type="entry name" value="PTS SYSTEM FRUCTOSE-LIKE EIIA COMPONENT-RELATED"/>
    <property type="match status" value="1"/>
</dbReference>
<dbReference type="Proteomes" id="UP000198604">
    <property type="component" value="Unassembled WGS sequence"/>
</dbReference>
<dbReference type="GO" id="GO:0009401">
    <property type="term" value="P:phosphoenolpyruvate-dependent sugar phosphotransferase system"/>
    <property type="evidence" value="ECO:0007669"/>
    <property type="project" value="UniProtKB-KW"/>
</dbReference>
<dbReference type="OrthoDB" id="95460at2"/>
<dbReference type="GO" id="GO:0008982">
    <property type="term" value="F:protein-N(PI)-phosphohistidine-sugar phosphotransferase activity"/>
    <property type="evidence" value="ECO:0007669"/>
    <property type="project" value="InterPro"/>
</dbReference>
<evidence type="ECO:0000256" key="5">
    <source>
        <dbReference type="ARBA" id="ARBA00022683"/>
    </source>
</evidence>
<gene>
    <name evidence="7" type="ORF">BN1356_00092</name>
</gene>
<dbReference type="RefSeq" id="WP_093649477.1">
    <property type="nucleotide sequence ID" value="NZ_CTEN01000001.1"/>
</dbReference>
<dbReference type="InterPro" id="IPR016152">
    <property type="entry name" value="PTrfase/Anion_transptr"/>
</dbReference>
<name>A0A0E4H330_9STRE</name>
<dbReference type="CDD" id="cd00211">
    <property type="entry name" value="PTS_IIA_fru"/>
    <property type="match status" value="1"/>
</dbReference>
<keyword evidence="5" id="KW-0598">Phosphotransferase system</keyword>
<dbReference type="InterPro" id="IPR051541">
    <property type="entry name" value="PTS_SugarTrans_NitroReg"/>
</dbReference>
<evidence type="ECO:0000256" key="4">
    <source>
        <dbReference type="ARBA" id="ARBA00022679"/>
    </source>
</evidence>
<evidence type="ECO:0000313" key="8">
    <source>
        <dbReference type="Proteomes" id="UP000198604"/>
    </source>
</evidence>
<proteinExistence type="predicted"/>
<evidence type="ECO:0000313" key="7">
    <source>
        <dbReference type="EMBL" id="CQR23725.1"/>
    </source>
</evidence>
<dbReference type="Gene3D" id="3.40.930.10">
    <property type="entry name" value="Mannitol-specific EII, Chain A"/>
    <property type="match status" value="1"/>
</dbReference>
<keyword evidence="3" id="KW-0762">Sugar transport</keyword>
<dbReference type="NCBIfam" id="TIGR00848">
    <property type="entry name" value="fruA"/>
    <property type="match status" value="1"/>
</dbReference>
<sequence>MRNEHIEDDINFFAVINEDLINLELEATTKEEVIESLSELLFENGAISDKHSFIEDVYLRETEGVTGIGQGIAIPHGKSESVCHTSIAIGRTKKSIEWETLDENPVNFIILFAVKNTEANTKHIKLLQQVAIKLADDEFIETIQKVSSSEELLDLFSK</sequence>
<dbReference type="AlphaFoldDB" id="A0A0E4H330"/>
<dbReference type="PROSITE" id="PS51094">
    <property type="entry name" value="PTS_EIIA_TYPE_2"/>
    <property type="match status" value="1"/>
</dbReference>
<evidence type="ECO:0000256" key="3">
    <source>
        <dbReference type="ARBA" id="ARBA00022597"/>
    </source>
</evidence>
<dbReference type="InterPro" id="IPR004715">
    <property type="entry name" value="PTS_IIA_fruc"/>
</dbReference>
<dbReference type="PANTHER" id="PTHR47738:SF2">
    <property type="entry name" value="PTS SYSTEM FRUCTOSE-LIKE EIIA COMPONENT"/>
    <property type="match status" value="1"/>
</dbReference>
<accession>A0A0E4H330</accession>
<dbReference type="InterPro" id="IPR002178">
    <property type="entry name" value="PTS_EIIA_type-2_dom"/>
</dbReference>
<evidence type="ECO:0000259" key="6">
    <source>
        <dbReference type="PROSITE" id="PS51094"/>
    </source>
</evidence>
<organism evidence="7 8">
    <name type="scientific">Streptococcus varani</name>
    <dbReference type="NCBI Taxonomy" id="1608583"/>
    <lineage>
        <taxon>Bacteria</taxon>
        <taxon>Bacillati</taxon>
        <taxon>Bacillota</taxon>
        <taxon>Bacilli</taxon>
        <taxon>Lactobacillales</taxon>
        <taxon>Streptococcaceae</taxon>
        <taxon>Streptococcus</taxon>
    </lineage>
</organism>
<dbReference type="STRING" id="1608583.BN1356_00092"/>
<keyword evidence="2" id="KW-0597">Phosphoprotein</keyword>
<keyword evidence="4" id="KW-0808">Transferase</keyword>
<protein>
    <submittedName>
        <fullName evidence="7">PTS system fructose-specific transporter subunit IIA</fullName>
    </submittedName>
</protein>
<keyword evidence="8" id="KW-1185">Reference proteome</keyword>
<dbReference type="PROSITE" id="PS00372">
    <property type="entry name" value="PTS_EIIA_TYPE_2_HIS"/>
    <property type="match status" value="1"/>
</dbReference>
<dbReference type="EMBL" id="CTEN01000001">
    <property type="protein sequence ID" value="CQR23725.1"/>
    <property type="molecule type" value="Genomic_DNA"/>
</dbReference>
<keyword evidence="1" id="KW-0813">Transport</keyword>
<reference evidence="8" key="1">
    <citation type="submission" date="2015-03" db="EMBL/GenBank/DDBJ databases">
        <authorList>
            <person name="Urmite Genomes"/>
        </authorList>
    </citation>
    <scope>NUCLEOTIDE SEQUENCE [LARGE SCALE GENOMIC DNA]</scope>
    <source>
        <strain evidence="8">FF10</strain>
    </source>
</reference>
<feature type="domain" description="PTS EIIA type-2" evidence="6">
    <location>
        <begin position="14"/>
        <end position="158"/>
    </location>
</feature>
<dbReference type="SUPFAM" id="SSF55804">
    <property type="entry name" value="Phoshotransferase/anion transport protein"/>
    <property type="match status" value="1"/>
</dbReference>